<feature type="transmembrane region" description="Helical" evidence="6">
    <location>
        <begin position="156"/>
        <end position="173"/>
    </location>
</feature>
<evidence type="ECO:0000256" key="6">
    <source>
        <dbReference type="SAM" id="Phobius"/>
    </source>
</evidence>
<dbReference type="EMBL" id="JNCA01000007">
    <property type="protein sequence ID" value="KDN55951.1"/>
    <property type="molecule type" value="Genomic_DNA"/>
</dbReference>
<dbReference type="PATRIC" id="fig|1492738.3.peg.843"/>
<organism evidence="7 8">
    <name type="scientific">Flavobacterium seoulense</name>
    <dbReference type="NCBI Taxonomy" id="1492738"/>
    <lineage>
        <taxon>Bacteria</taxon>
        <taxon>Pseudomonadati</taxon>
        <taxon>Bacteroidota</taxon>
        <taxon>Flavobacteriia</taxon>
        <taxon>Flavobacteriales</taxon>
        <taxon>Flavobacteriaceae</taxon>
        <taxon>Flavobacterium</taxon>
    </lineage>
</organism>
<feature type="transmembrane region" description="Helical" evidence="6">
    <location>
        <begin position="251"/>
        <end position="271"/>
    </location>
</feature>
<dbReference type="InterPro" id="IPR002797">
    <property type="entry name" value="Polysacc_synth"/>
</dbReference>
<comment type="caution">
    <text evidence="7">The sequence shown here is derived from an EMBL/GenBank/DDBJ whole genome shotgun (WGS) entry which is preliminary data.</text>
</comment>
<feature type="transmembrane region" description="Helical" evidence="6">
    <location>
        <begin position="123"/>
        <end position="144"/>
    </location>
</feature>
<feature type="transmembrane region" description="Helical" evidence="6">
    <location>
        <begin position="397"/>
        <end position="420"/>
    </location>
</feature>
<reference evidence="7 8" key="1">
    <citation type="submission" date="2014-05" db="EMBL/GenBank/DDBJ databases">
        <title>Genome Sequence of Flavobacterium sp. EM1321.</title>
        <authorList>
            <person name="Shin S.-K."/>
            <person name="Yi H."/>
        </authorList>
    </citation>
    <scope>NUCLEOTIDE SEQUENCE [LARGE SCALE GENOMIC DNA]</scope>
    <source>
        <strain evidence="7 8">EM1321</strain>
    </source>
</reference>
<keyword evidence="3 6" id="KW-0812">Transmembrane</keyword>
<feature type="transmembrane region" description="Helical" evidence="6">
    <location>
        <begin position="12"/>
        <end position="30"/>
    </location>
</feature>
<dbReference type="PANTHER" id="PTHR30250">
    <property type="entry name" value="PST FAMILY PREDICTED COLANIC ACID TRANSPORTER"/>
    <property type="match status" value="1"/>
</dbReference>
<accession>A0A066WQ52</accession>
<dbReference type="GO" id="GO:0005886">
    <property type="term" value="C:plasma membrane"/>
    <property type="evidence" value="ECO:0007669"/>
    <property type="project" value="UniProtKB-SubCell"/>
</dbReference>
<dbReference type="InterPro" id="IPR050833">
    <property type="entry name" value="Poly_Biosynth_Transport"/>
</dbReference>
<feature type="transmembrane region" description="Helical" evidence="6">
    <location>
        <begin position="300"/>
        <end position="324"/>
    </location>
</feature>
<dbReference type="GO" id="GO:0016853">
    <property type="term" value="F:isomerase activity"/>
    <property type="evidence" value="ECO:0007669"/>
    <property type="project" value="UniProtKB-KW"/>
</dbReference>
<dbReference type="Pfam" id="PF01943">
    <property type="entry name" value="Polysacc_synt"/>
    <property type="match status" value="1"/>
</dbReference>
<evidence type="ECO:0000313" key="7">
    <source>
        <dbReference type="EMBL" id="KDN55951.1"/>
    </source>
</evidence>
<feature type="transmembrane region" description="Helical" evidence="6">
    <location>
        <begin position="432"/>
        <end position="449"/>
    </location>
</feature>
<dbReference type="eggNOG" id="COG2244">
    <property type="taxonomic scope" value="Bacteria"/>
</dbReference>
<evidence type="ECO:0000256" key="5">
    <source>
        <dbReference type="ARBA" id="ARBA00023136"/>
    </source>
</evidence>
<dbReference type="OrthoDB" id="88014at2"/>
<keyword evidence="5 6" id="KW-0472">Membrane</keyword>
<dbReference type="STRING" id="1492738.FEM21_08500"/>
<dbReference type="RefSeq" id="WP_035658201.1">
    <property type="nucleotide sequence ID" value="NZ_JNCA01000007.1"/>
</dbReference>
<evidence type="ECO:0000256" key="4">
    <source>
        <dbReference type="ARBA" id="ARBA00022989"/>
    </source>
</evidence>
<name>A0A066WQ52_9FLAO</name>
<feature type="transmembrane region" description="Helical" evidence="6">
    <location>
        <begin position="80"/>
        <end position="103"/>
    </location>
</feature>
<feature type="transmembrane region" description="Helical" evidence="6">
    <location>
        <begin position="455"/>
        <end position="473"/>
    </location>
</feature>
<keyword evidence="4 6" id="KW-1133">Transmembrane helix</keyword>
<protein>
    <submittedName>
        <fullName evidence="7">Sugar isomerase</fullName>
    </submittedName>
</protein>
<dbReference type="Proteomes" id="UP000027064">
    <property type="component" value="Unassembled WGS sequence"/>
</dbReference>
<evidence type="ECO:0000313" key="8">
    <source>
        <dbReference type="Proteomes" id="UP000027064"/>
    </source>
</evidence>
<keyword evidence="7" id="KW-0413">Isomerase</keyword>
<feature type="transmembrane region" description="Helical" evidence="6">
    <location>
        <begin position="336"/>
        <end position="357"/>
    </location>
</feature>
<feature type="transmembrane region" description="Helical" evidence="6">
    <location>
        <begin position="217"/>
        <end position="235"/>
    </location>
</feature>
<evidence type="ECO:0000256" key="1">
    <source>
        <dbReference type="ARBA" id="ARBA00004651"/>
    </source>
</evidence>
<feature type="transmembrane region" description="Helical" evidence="6">
    <location>
        <begin position="179"/>
        <end position="197"/>
    </location>
</feature>
<gene>
    <name evidence="7" type="ORF">FEM21_08500</name>
</gene>
<keyword evidence="8" id="KW-1185">Reference proteome</keyword>
<dbReference type="AlphaFoldDB" id="A0A066WQ52"/>
<sequence>MGIVLNQSLKNTIITYIGFAIGGFNTIYLYPVFLGAAYYGLTNYIVSSANVIMPLFAIGMQNTLVKFYSQYKTHEERSRFLSFTVLFPLLFIIPLCLFGFIFFDEIVAFLSKKNLIVKNYIWLIPFIGVSMAYFEIFYAWLRVHMHSVFGNFIKEVALRLASLVLLIAVYYGWMSVEGFVYATAIVYFLALLVTMFYAFSIQAPNFQFSIPDNTKEVLVYSFYIILSGSVANLLLDGDKMILNQYMKIDNIAFYSVATYIALVISVPSRAMHQIVYPITAKLMHENNHDEMNSLYKKTSINLQVVGGLVMLGIFVNINMLYEIITAGLKDPAEKELYLSGITVVFMIGLSKYFDLILGNNNAIIFNTKYYRAVLFLGVLLVVLTVGLNMIFIPIYGIIGSAFATLLSITLYSLAKLLFVVKRLHLYPFTKQTLYSIYLTAVLFVVFYFWDFPFHPIVSISLKSILVTIAYVYLNYKFVISLQINEFIDVLLKKFKIVR</sequence>
<evidence type="ECO:0000256" key="3">
    <source>
        <dbReference type="ARBA" id="ARBA00022692"/>
    </source>
</evidence>
<feature type="transmembrane region" description="Helical" evidence="6">
    <location>
        <begin position="36"/>
        <end position="59"/>
    </location>
</feature>
<comment type="subcellular location">
    <subcellularLocation>
        <location evidence="1">Cell membrane</location>
        <topology evidence="1">Multi-pass membrane protein</topology>
    </subcellularLocation>
</comment>
<dbReference type="PANTHER" id="PTHR30250:SF11">
    <property type="entry name" value="O-ANTIGEN TRANSPORTER-RELATED"/>
    <property type="match status" value="1"/>
</dbReference>
<evidence type="ECO:0000256" key="2">
    <source>
        <dbReference type="ARBA" id="ARBA00022475"/>
    </source>
</evidence>
<keyword evidence="2" id="KW-1003">Cell membrane</keyword>
<proteinExistence type="predicted"/>
<feature type="transmembrane region" description="Helical" evidence="6">
    <location>
        <begin position="369"/>
        <end position="391"/>
    </location>
</feature>